<dbReference type="PROSITE" id="PS50893">
    <property type="entry name" value="ABC_TRANSPORTER_2"/>
    <property type="match status" value="1"/>
</dbReference>
<name>A0A0X3APH3_9FLAO</name>
<evidence type="ECO:0000256" key="3">
    <source>
        <dbReference type="ARBA" id="ARBA00022840"/>
    </source>
</evidence>
<accession>A0A0X3APH3</accession>
<keyword evidence="1" id="KW-0813">Transport</keyword>
<dbReference type="SUPFAM" id="SSF52540">
    <property type="entry name" value="P-loop containing nucleoside triphosphate hydrolases"/>
    <property type="match status" value="1"/>
</dbReference>
<keyword evidence="3 5" id="KW-0067">ATP-binding</keyword>
<dbReference type="GO" id="GO:0016887">
    <property type="term" value="F:ATP hydrolysis activity"/>
    <property type="evidence" value="ECO:0007669"/>
    <property type="project" value="InterPro"/>
</dbReference>
<dbReference type="PANTHER" id="PTHR42939:SF1">
    <property type="entry name" value="ABC TRANSPORTER ATP-BINDING PROTEIN ALBC-RELATED"/>
    <property type="match status" value="1"/>
</dbReference>
<reference evidence="5 6" key="1">
    <citation type="submission" date="2016-01" db="EMBL/GenBank/DDBJ databases">
        <authorList>
            <person name="McClelland M."/>
            <person name="Jain A."/>
            <person name="Saraogi P."/>
            <person name="Mendelson R."/>
            <person name="Westerman R."/>
            <person name="SanMiguel P."/>
            <person name="Csonka L."/>
        </authorList>
    </citation>
    <scope>NUCLEOTIDE SEQUENCE [LARGE SCALE GENOMIC DNA]</scope>
    <source>
        <strain evidence="5 6">R-53146</strain>
    </source>
</reference>
<proteinExistence type="predicted"/>
<dbReference type="GO" id="GO:0005524">
    <property type="term" value="F:ATP binding"/>
    <property type="evidence" value="ECO:0007669"/>
    <property type="project" value="UniProtKB-KW"/>
</dbReference>
<evidence type="ECO:0000313" key="6">
    <source>
        <dbReference type="Proteomes" id="UP000182761"/>
    </source>
</evidence>
<protein>
    <submittedName>
        <fullName evidence="5">ABC-2 type transport system ATP-binding protein</fullName>
    </submittedName>
</protein>
<evidence type="ECO:0000256" key="2">
    <source>
        <dbReference type="ARBA" id="ARBA00022741"/>
    </source>
</evidence>
<evidence type="ECO:0000259" key="4">
    <source>
        <dbReference type="PROSITE" id="PS50893"/>
    </source>
</evidence>
<gene>
    <name evidence="5" type="ORF">Ga0061079_10621</name>
</gene>
<keyword evidence="6" id="KW-1185">Reference proteome</keyword>
<dbReference type="Gene3D" id="3.40.50.300">
    <property type="entry name" value="P-loop containing nucleotide triphosphate hydrolases"/>
    <property type="match status" value="1"/>
</dbReference>
<dbReference type="Proteomes" id="UP000182761">
    <property type="component" value="Unassembled WGS sequence"/>
</dbReference>
<keyword evidence="2" id="KW-0547">Nucleotide-binding</keyword>
<dbReference type="RefSeq" id="WP_055425460.1">
    <property type="nucleotide sequence ID" value="NZ_FCOR01000006.1"/>
</dbReference>
<dbReference type="InterPro" id="IPR003439">
    <property type="entry name" value="ABC_transporter-like_ATP-bd"/>
</dbReference>
<dbReference type="STRING" id="1586267.GCA_001418685_01106"/>
<dbReference type="AlphaFoldDB" id="A0A0X3APH3"/>
<dbReference type="EMBL" id="FCOR01000006">
    <property type="protein sequence ID" value="CVK16256.1"/>
    <property type="molecule type" value="Genomic_DNA"/>
</dbReference>
<dbReference type="InterPro" id="IPR051782">
    <property type="entry name" value="ABC_Transporter_VariousFunc"/>
</dbReference>
<dbReference type="PANTHER" id="PTHR42939">
    <property type="entry name" value="ABC TRANSPORTER ATP-BINDING PROTEIN ALBC-RELATED"/>
    <property type="match status" value="1"/>
</dbReference>
<sequence>MLKIKINSKQYLSKTILKDVNIHILENGIYGFFGKNGQGKTTLFHCILGFTKYQGEVLFNNNKLESPEIAWIPTEPDLYEYLTCHEFIMFYKNISRGKNNTLDPDKLLFDIELNKIIKECSTGTKKKVYLNSILQISDYKIYIFDEPFNGLDIESNYSLLKYIQELGKTNIVLISSHIIEIILPYLKECYFINQTTVIKHTKENLLKNFELNV</sequence>
<organism evidence="5 6">
    <name type="scientific">Apibacter mensalis</name>
    <dbReference type="NCBI Taxonomy" id="1586267"/>
    <lineage>
        <taxon>Bacteria</taxon>
        <taxon>Pseudomonadati</taxon>
        <taxon>Bacteroidota</taxon>
        <taxon>Flavobacteriia</taxon>
        <taxon>Flavobacteriales</taxon>
        <taxon>Weeksellaceae</taxon>
        <taxon>Apibacter</taxon>
    </lineage>
</organism>
<dbReference type="OrthoDB" id="9801987at2"/>
<evidence type="ECO:0000256" key="1">
    <source>
        <dbReference type="ARBA" id="ARBA00022448"/>
    </source>
</evidence>
<dbReference type="Pfam" id="PF00005">
    <property type="entry name" value="ABC_tran"/>
    <property type="match status" value="1"/>
</dbReference>
<evidence type="ECO:0000313" key="5">
    <source>
        <dbReference type="EMBL" id="CVK16256.1"/>
    </source>
</evidence>
<feature type="domain" description="ABC transporter" evidence="4">
    <location>
        <begin position="2"/>
        <end position="213"/>
    </location>
</feature>
<dbReference type="InterPro" id="IPR027417">
    <property type="entry name" value="P-loop_NTPase"/>
</dbReference>